<accession>A0ABZ3D202</accession>
<dbReference type="RefSeq" id="WP_342627560.1">
    <property type="nucleotide sequence ID" value="NZ_CP152276.1"/>
</dbReference>
<evidence type="ECO:0000313" key="2">
    <source>
        <dbReference type="Proteomes" id="UP001449795"/>
    </source>
</evidence>
<sequence length="156" mass="16573">MIPYLSEIKIGLGVLLLGGTFWFGYHVGSEHGAVQVAHMQAQAAQYSAKLADETAQAYRVTVDNTQANAITLADSQRGHAAADAVARSYYQSLQTQAQDDARKNTHVSGCALDADGLRIWRAANAAISDQHRAVDLAPAVQSAGGAGADAGQWWHR</sequence>
<dbReference type="Proteomes" id="UP001449795">
    <property type="component" value="Chromosome"/>
</dbReference>
<protein>
    <recommendedName>
        <fullName evidence="3">Bacteriophage Rz lysis protein</fullName>
    </recommendedName>
</protein>
<organism evidence="1 2">
    <name type="scientific">Nguyenibacter vanlangensis</name>
    <dbReference type="NCBI Taxonomy" id="1216886"/>
    <lineage>
        <taxon>Bacteria</taxon>
        <taxon>Pseudomonadati</taxon>
        <taxon>Pseudomonadota</taxon>
        <taxon>Alphaproteobacteria</taxon>
        <taxon>Acetobacterales</taxon>
        <taxon>Acetobacteraceae</taxon>
        <taxon>Nguyenibacter</taxon>
    </lineage>
</organism>
<reference evidence="1 2" key="1">
    <citation type="submission" date="2024-04" db="EMBL/GenBank/DDBJ databases">
        <title>Complete genome sequence of Nguyenibacter vanlangesis HBCM-1154, a strain capable of nitrogen fixation, IAA production, and phosphorus solubilization isolated from sugarcane soil.</title>
        <authorList>
            <person name="MY HANH P."/>
        </authorList>
    </citation>
    <scope>NUCLEOTIDE SEQUENCE [LARGE SCALE GENOMIC DNA]</scope>
    <source>
        <strain evidence="1 2">HBCM 1154</strain>
    </source>
</reference>
<keyword evidence="2" id="KW-1185">Reference proteome</keyword>
<dbReference type="EMBL" id="CP152276">
    <property type="protein sequence ID" value="XAE41683.1"/>
    <property type="molecule type" value="Genomic_DNA"/>
</dbReference>
<evidence type="ECO:0000313" key="1">
    <source>
        <dbReference type="EMBL" id="XAE41683.1"/>
    </source>
</evidence>
<proteinExistence type="predicted"/>
<name>A0ABZ3D202_9PROT</name>
<gene>
    <name evidence="1" type="ORF">AAC691_15510</name>
</gene>
<evidence type="ECO:0008006" key="3">
    <source>
        <dbReference type="Google" id="ProtNLM"/>
    </source>
</evidence>